<evidence type="ECO:0000313" key="3">
    <source>
        <dbReference type="Proteomes" id="UP000284908"/>
    </source>
</evidence>
<dbReference type="InterPro" id="IPR011059">
    <property type="entry name" value="Metal-dep_hydrolase_composite"/>
</dbReference>
<organism evidence="2 3">
    <name type="scientific">Rahnella woolbedingensis</name>
    <dbReference type="NCBI Taxonomy" id="1510574"/>
    <lineage>
        <taxon>Bacteria</taxon>
        <taxon>Pseudomonadati</taxon>
        <taxon>Pseudomonadota</taxon>
        <taxon>Gammaproteobacteria</taxon>
        <taxon>Enterobacterales</taxon>
        <taxon>Yersiniaceae</taxon>
        <taxon>Rahnella</taxon>
    </lineage>
</organism>
<dbReference type="EMBL" id="RAHH01000019">
    <property type="protein sequence ID" value="RJT42883.1"/>
    <property type="molecule type" value="Genomic_DNA"/>
</dbReference>
<dbReference type="SUPFAM" id="SSF51556">
    <property type="entry name" value="Metallo-dependent hydrolases"/>
    <property type="match status" value="1"/>
</dbReference>
<dbReference type="SUPFAM" id="SSF51338">
    <property type="entry name" value="Composite domain of metallo-dependent hydrolases"/>
    <property type="match status" value="1"/>
</dbReference>
<evidence type="ECO:0000259" key="1">
    <source>
        <dbReference type="Pfam" id="PF07969"/>
    </source>
</evidence>
<dbReference type="GO" id="GO:0016810">
    <property type="term" value="F:hydrolase activity, acting on carbon-nitrogen (but not peptide) bonds"/>
    <property type="evidence" value="ECO:0007669"/>
    <property type="project" value="InterPro"/>
</dbReference>
<dbReference type="Gene3D" id="3.10.310.70">
    <property type="match status" value="1"/>
</dbReference>
<dbReference type="Proteomes" id="UP000284908">
    <property type="component" value="Unassembled WGS sequence"/>
</dbReference>
<dbReference type="OrthoDB" id="9766983at2"/>
<dbReference type="AlphaFoldDB" id="A0A419N6D4"/>
<dbReference type="PANTHER" id="PTHR22642:SF2">
    <property type="entry name" value="PROTEIN LONG AFTER FAR-RED 3"/>
    <property type="match status" value="1"/>
</dbReference>
<dbReference type="InterPro" id="IPR033932">
    <property type="entry name" value="YtcJ-like"/>
</dbReference>
<keyword evidence="3" id="KW-1185">Reference proteome</keyword>
<name>A0A419N6D4_9GAMM</name>
<keyword evidence="2" id="KW-0378">Hydrolase</keyword>
<feature type="domain" description="Amidohydrolase 3" evidence="1">
    <location>
        <begin position="57"/>
        <end position="544"/>
    </location>
</feature>
<dbReference type="Gene3D" id="3.20.20.140">
    <property type="entry name" value="Metal-dependent hydrolases"/>
    <property type="match status" value="1"/>
</dbReference>
<dbReference type="InterPro" id="IPR032466">
    <property type="entry name" value="Metal_Hydrolase"/>
</dbReference>
<reference evidence="2 3" key="1">
    <citation type="submission" date="2018-09" db="EMBL/GenBank/DDBJ databases">
        <authorList>
            <person name="Le Fleche-Mateos A."/>
        </authorList>
    </citation>
    <scope>NUCLEOTIDE SEQUENCE [LARGE SCALE GENOMIC DNA]</scope>
    <source>
        <strain evidence="2 3">DSM 27399</strain>
    </source>
</reference>
<proteinExistence type="predicted"/>
<dbReference type="Gene3D" id="2.30.40.10">
    <property type="entry name" value="Urease, subunit C, domain 1"/>
    <property type="match status" value="1"/>
</dbReference>
<evidence type="ECO:0000313" key="2">
    <source>
        <dbReference type="EMBL" id="RJT42883.1"/>
    </source>
</evidence>
<dbReference type="InterPro" id="IPR013108">
    <property type="entry name" value="Amidohydro_3"/>
</dbReference>
<gene>
    <name evidence="2" type="ORF">D6C13_16470</name>
</gene>
<dbReference type="PANTHER" id="PTHR22642">
    <property type="entry name" value="IMIDAZOLONEPROPIONASE"/>
    <property type="match status" value="1"/>
</dbReference>
<accession>A0A419N6D4</accession>
<dbReference type="Pfam" id="PF07969">
    <property type="entry name" value="Amidohydro_3"/>
    <property type="match status" value="1"/>
</dbReference>
<dbReference type="CDD" id="cd01300">
    <property type="entry name" value="YtcJ_like"/>
    <property type="match status" value="1"/>
</dbReference>
<dbReference type="RefSeq" id="WP_120133793.1">
    <property type="nucleotide sequence ID" value="NZ_RAHH01000019.1"/>
</dbReference>
<sequence length="549" mass="60872">MSTSNTVIYSARKIITMCPSQPEASHVAVRDGRILGTGTLEELQGWGEYELDDRFADKVIIPGLIEAHSHATGGGMWQFPYVGFYDRPDYTGKVWKGCRSFEEVVEALQKVEKTMTDPHAPLIAWGVDPIYFGSEKLGREHLDRVSTTRPVAVIHMSIHLMGANTAALNDCGIFADSQIEGIVKNEDGSLHGELVEFAAMGPVLQKYGFWDALTTEQAIRNFGQEAFRAGCTSAADMGLTDFDNPELAANYIRMTRAEEFPIRLLVAYGPPFVKKPFIEAVEFAADVMKHGHDKMMFGPMKIFLDGSIQGGSGRMLAPGYFKTGHNGAWNATPAEIDMQVYEIMKRGYQVHCHCNGDEASEAFIQAVEKTLNRIPAVNHRAGMQHAQMLREDQFKRIKTLGMCVNFFSNHIYYWGDQHYSKTMGPERANRMNACGSAVRHEIPFAFHSDCGITPINPLFTGWCAVNRVTASGRVLGEREKISVAEALHAMTVGAAYTMKLDHLIGSIECGKLADFTILEENPLNVEPMHLKDIKVWGTVLGGKVQPISR</sequence>
<comment type="caution">
    <text evidence="2">The sequence shown here is derived from an EMBL/GenBank/DDBJ whole genome shotgun (WGS) entry which is preliminary data.</text>
</comment>
<protein>
    <submittedName>
        <fullName evidence="2">Amidohydrolase</fullName>
    </submittedName>
</protein>